<dbReference type="AlphaFoldDB" id="A0AAD7ISA6"/>
<organism evidence="1 2">
    <name type="scientific">Mycena maculata</name>
    <dbReference type="NCBI Taxonomy" id="230809"/>
    <lineage>
        <taxon>Eukaryota</taxon>
        <taxon>Fungi</taxon>
        <taxon>Dikarya</taxon>
        <taxon>Basidiomycota</taxon>
        <taxon>Agaricomycotina</taxon>
        <taxon>Agaricomycetes</taxon>
        <taxon>Agaricomycetidae</taxon>
        <taxon>Agaricales</taxon>
        <taxon>Marasmiineae</taxon>
        <taxon>Mycenaceae</taxon>
        <taxon>Mycena</taxon>
    </lineage>
</organism>
<dbReference type="EMBL" id="JARJLG010000092">
    <property type="protein sequence ID" value="KAJ7747904.1"/>
    <property type="molecule type" value="Genomic_DNA"/>
</dbReference>
<gene>
    <name evidence="1" type="ORF">DFH07DRAFT_573378</name>
</gene>
<name>A0AAD7ISA6_9AGAR</name>
<proteinExistence type="predicted"/>
<accession>A0AAD7ISA6</accession>
<evidence type="ECO:0000313" key="1">
    <source>
        <dbReference type="EMBL" id="KAJ7747904.1"/>
    </source>
</evidence>
<evidence type="ECO:0000313" key="2">
    <source>
        <dbReference type="Proteomes" id="UP001215280"/>
    </source>
</evidence>
<comment type="caution">
    <text evidence="1">The sequence shown here is derived from an EMBL/GenBank/DDBJ whole genome shotgun (WGS) entry which is preliminary data.</text>
</comment>
<dbReference type="Proteomes" id="UP001215280">
    <property type="component" value="Unassembled WGS sequence"/>
</dbReference>
<reference evidence="1" key="1">
    <citation type="submission" date="2023-03" db="EMBL/GenBank/DDBJ databases">
        <title>Massive genome expansion in bonnet fungi (Mycena s.s.) driven by repeated elements and novel gene families across ecological guilds.</title>
        <authorList>
            <consortium name="Lawrence Berkeley National Laboratory"/>
            <person name="Harder C.B."/>
            <person name="Miyauchi S."/>
            <person name="Viragh M."/>
            <person name="Kuo A."/>
            <person name="Thoen E."/>
            <person name="Andreopoulos B."/>
            <person name="Lu D."/>
            <person name="Skrede I."/>
            <person name="Drula E."/>
            <person name="Henrissat B."/>
            <person name="Morin E."/>
            <person name="Kohler A."/>
            <person name="Barry K."/>
            <person name="LaButti K."/>
            <person name="Morin E."/>
            <person name="Salamov A."/>
            <person name="Lipzen A."/>
            <person name="Mereny Z."/>
            <person name="Hegedus B."/>
            <person name="Baldrian P."/>
            <person name="Stursova M."/>
            <person name="Weitz H."/>
            <person name="Taylor A."/>
            <person name="Grigoriev I.V."/>
            <person name="Nagy L.G."/>
            <person name="Martin F."/>
            <person name="Kauserud H."/>
        </authorList>
    </citation>
    <scope>NUCLEOTIDE SEQUENCE</scope>
    <source>
        <strain evidence="1">CBHHK188m</strain>
    </source>
</reference>
<protein>
    <submittedName>
        <fullName evidence="1">Uncharacterized protein</fullName>
    </submittedName>
</protein>
<sequence length="155" mass="17891">MARRHIPMRNIPSPRRRLRRRASIRSPFFFPYAQKDALFTKLLTLSTEQTNAWYDGFATHGGSVLEDYLLMTMPYPTHGTAAAQFMERYLRNGIATNRELLSLLEPVPVYTRSAALVRLGFPLLRGVSKARVVYQTGYLRYGGEIRCRLTWGDYL</sequence>
<keyword evidence="2" id="KW-1185">Reference proteome</keyword>